<name>A0A3M2VPD2_PSESI</name>
<comment type="similarity">
    <text evidence="1">Belongs to the UPF0213 family.</text>
</comment>
<gene>
    <name evidence="3" type="ORF">ALQ95_01075</name>
</gene>
<dbReference type="AlphaFoldDB" id="A0A3M2VPD2"/>
<dbReference type="SUPFAM" id="SSF82771">
    <property type="entry name" value="GIY-YIG endonuclease"/>
    <property type="match status" value="1"/>
</dbReference>
<feature type="domain" description="GIY-YIG" evidence="2">
    <location>
        <begin position="8"/>
        <end position="85"/>
    </location>
</feature>
<dbReference type="Pfam" id="PF01541">
    <property type="entry name" value="GIY-YIG"/>
    <property type="match status" value="1"/>
</dbReference>
<dbReference type="Gene3D" id="3.40.1440.10">
    <property type="entry name" value="GIY-YIG endonuclease"/>
    <property type="match status" value="2"/>
</dbReference>
<dbReference type="InterPro" id="IPR050190">
    <property type="entry name" value="UPF0213_domain"/>
</dbReference>
<dbReference type="PANTHER" id="PTHR34477">
    <property type="entry name" value="UPF0213 PROTEIN YHBQ"/>
    <property type="match status" value="1"/>
</dbReference>
<dbReference type="PROSITE" id="PS50164">
    <property type="entry name" value="GIY_YIG"/>
    <property type="match status" value="1"/>
</dbReference>
<dbReference type="InterPro" id="IPR000305">
    <property type="entry name" value="GIY-YIG_endonuc"/>
</dbReference>
<evidence type="ECO:0000313" key="4">
    <source>
        <dbReference type="Proteomes" id="UP000280292"/>
    </source>
</evidence>
<reference evidence="3 4" key="1">
    <citation type="submission" date="2018-08" db="EMBL/GenBank/DDBJ databases">
        <title>Recombination of ecologically and evolutionarily significant loci maintains genetic cohesion in the Pseudomonas syringae species complex.</title>
        <authorList>
            <person name="Dillon M."/>
            <person name="Thakur S."/>
            <person name="Almeida R.N.D."/>
            <person name="Weir B.S."/>
            <person name="Guttman D.S."/>
        </authorList>
    </citation>
    <scope>NUCLEOTIDE SEQUENCE [LARGE SCALE GENOMIC DNA]</scope>
    <source>
        <strain evidence="3 4">ICMP 3883</strain>
    </source>
</reference>
<organism evidence="3 4">
    <name type="scientific">Pseudomonas syringae pv. ribicola</name>
    <dbReference type="NCBI Taxonomy" id="55398"/>
    <lineage>
        <taxon>Bacteria</taxon>
        <taxon>Pseudomonadati</taxon>
        <taxon>Pseudomonadota</taxon>
        <taxon>Gammaproteobacteria</taxon>
        <taxon>Pseudomonadales</taxon>
        <taxon>Pseudomonadaceae</taxon>
        <taxon>Pseudomonas</taxon>
    </lineage>
</organism>
<evidence type="ECO:0000313" key="3">
    <source>
        <dbReference type="EMBL" id="RML41126.1"/>
    </source>
</evidence>
<accession>A0A3M2VPD2</accession>
<dbReference type="InterPro" id="IPR035901">
    <property type="entry name" value="GIY-YIG_endonuc_sf"/>
</dbReference>
<dbReference type="RefSeq" id="WP_122293992.1">
    <property type="nucleotide sequence ID" value="NZ_RBNR01000267.1"/>
</dbReference>
<sequence>MDWKLEKCARFLYVLELSDGKFYVGQAKDPDRRIRKHFSGSGSQWTRMHPPVKELMRKCLEDVDYRAGELAENELVLELMRRYGYENVRGGFFSNTSVEHVEKGLISHGYGSIISITSSSGCQVGVNNPVFDDICTPRANLRSSSIDPASAVPASQPVKQATEYFLFVLKLESDRYYVGYSSKPDLRIKRYFAGKGSDWTALHKPVEVLARRSLGRLCESDAAAKTADATISMMQLFGWRNVRGAAWKSVDAETTLKQLRAFGYSEVTK</sequence>
<evidence type="ECO:0000256" key="1">
    <source>
        <dbReference type="ARBA" id="ARBA00007435"/>
    </source>
</evidence>
<evidence type="ECO:0000259" key="2">
    <source>
        <dbReference type="PROSITE" id="PS50164"/>
    </source>
</evidence>
<proteinExistence type="inferred from homology"/>
<dbReference type="EMBL" id="RBNR01000267">
    <property type="protein sequence ID" value="RML41126.1"/>
    <property type="molecule type" value="Genomic_DNA"/>
</dbReference>
<dbReference type="PANTHER" id="PTHR34477:SF1">
    <property type="entry name" value="UPF0213 PROTEIN YHBQ"/>
    <property type="match status" value="1"/>
</dbReference>
<comment type="caution">
    <text evidence="3">The sequence shown here is derived from an EMBL/GenBank/DDBJ whole genome shotgun (WGS) entry which is preliminary data.</text>
</comment>
<dbReference type="CDD" id="cd00719">
    <property type="entry name" value="GIY-YIG_SF"/>
    <property type="match status" value="1"/>
</dbReference>
<dbReference type="Proteomes" id="UP000280292">
    <property type="component" value="Unassembled WGS sequence"/>
</dbReference>
<protein>
    <submittedName>
        <fullName evidence="3">Excinuclease ABC C subunit domain protein</fullName>
    </submittedName>
</protein>